<dbReference type="PANTHER" id="PTHR31793:SF27">
    <property type="entry name" value="NOVEL THIOESTERASE SUPERFAMILY DOMAIN AND SAPOSIN A-TYPE DOMAIN CONTAINING PROTEIN (0610012H03RIK)"/>
    <property type="match status" value="1"/>
</dbReference>
<dbReference type="InterPro" id="IPR029069">
    <property type="entry name" value="HotDog_dom_sf"/>
</dbReference>
<evidence type="ECO:0000256" key="2">
    <source>
        <dbReference type="ARBA" id="ARBA00022801"/>
    </source>
</evidence>
<dbReference type="RefSeq" id="WP_106670410.1">
    <property type="nucleotide sequence ID" value="NZ_BMFE01000001.1"/>
</dbReference>
<keyword evidence="4" id="KW-1185">Reference proteome</keyword>
<reference evidence="3 4" key="1">
    <citation type="submission" date="2018-03" db="EMBL/GenBank/DDBJ databases">
        <title>Marinobacter brunus sp. nov., a marine bacterium of Gamma-proteobacteria isolated from the surface seawater of the South China Sea.</title>
        <authorList>
            <person name="Cheng H."/>
            <person name="Wu Y.-H."/>
            <person name="Xamxidin M."/>
            <person name="Xu X.-W."/>
        </authorList>
    </citation>
    <scope>NUCLEOTIDE SEQUENCE [LARGE SCALE GENOMIC DNA]</scope>
    <source>
        <strain evidence="3 4">JCM 30472</strain>
    </source>
</reference>
<dbReference type="EMBL" id="PXNN01000005">
    <property type="protein sequence ID" value="PSF09578.1"/>
    <property type="molecule type" value="Genomic_DNA"/>
</dbReference>
<proteinExistence type="inferred from homology"/>
<comment type="similarity">
    <text evidence="1">Belongs to the 4-hydroxybenzoyl-CoA thioesterase family.</text>
</comment>
<accession>A0A2T1KHT6</accession>
<dbReference type="Pfam" id="PF13279">
    <property type="entry name" value="4HBT_2"/>
    <property type="match status" value="1"/>
</dbReference>
<organism evidence="3 4">
    <name type="scientific">Marinobacter halophilus</name>
    <dbReference type="NCBI Taxonomy" id="1323740"/>
    <lineage>
        <taxon>Bacteria</taxon>
        <taxon>Pseudomonadati</taxon>
        <taxon>Pseudomonadota</taxon>
        <taxon>Gammaproteobacteria</taxon>
        <taxon>Pseudomonadales</taxon>
        <taxon>Marinobacteraceae</taxon>
        <taxon>Marinobacter</taxon>
    </lineage>
</organism>
<dbReference type="AlphaFoldDB" id="A0A2T1KHT6"/>
<protein>
    <submittedName>
        <fullName evidence="3">Thioesterase</fullName>
    </submittedName>
</protein>
<dbReference type="CDD" id="cd00586">
    <property type="entry name" value="4HBT"/>
    <property type="match status" value="1"/>
</dbReference>
<gene>
    <name evidence="3" type="ORF">C7H08_03595</name>
</gene>
<comment type="caution">
    <text evidence="3">The sequence shown here is derived from an EMBL/GenBank/DDBJ whole genome shotgun (WGS) entry which is preliminary data.</text>
</comment>
<keyword evidence="2" id="KW-0378">Hydrolase</keyword>
<dbReference type="SUPFAM" id="SSF54637">
    <property type="entry name" value="Thioesterase/thiol ester dehydrase-isomerase"/>
    <property type="match status" value="1"/>
</dbReference>
<evidence type="ECO:0000313" key="4">
    <source>
        <dbReference type="Proteomes" id="UP000238385"/>
    </source>
</evidence>
<evidence type="ECO:0000256" key="1">
    <source>
        <dbReference type="ARBA" id="ARBA00005953"/>
    </source>
</evidence>
<dbReference type="GO" id="GO:0047617">
    <property type="term" value="F:fatty acyl-CoA hydrolase activity"/>
    <property type="evidence" value="ECO:0007669"/>
    <property type="project" value="TreeGrafter"/>
</dbReference>
<dbReference type="Gene3D" id="3.10.129.10">
    <property type="entry name" value="Hotdog Thioesterase"/>
    <property type="match status" value="1"/>
</dbReference>
<dbReference type="InterPro" id="IPR050563">
    <property type="entry name" value="4-hydroxybenzoyl-CoA_TE"/>
</dbReference>
<dbReference type="Proteomes" id="UP000238385">
    <property type="component" value="Unassembled WGS sequence"/>
</dbReference>
<evidence type="ECO:0000313" key="3">
    <source>
        <dbReference type="EMBL" id="PSF09578.1"/>
    </source>
</evidence>
<dbReference type="OrthoDB" id="333038at2"/>
<sequence>MARIKLELPDNAFCFETRMPVRITDINGANHLGNDALISMLSEARAQFLVEYGIEEADQNGMGIIVTDLATMYQGESFHPDLLRFEVGLMDFNKYGGDFVFRVSKVETGQPVALAKYGFVFFNYQTREVTAMPDSFRARFAD</sequence>
<dbReference type="PANTHER" id="PTHR31793">
    <property type="entry name" value="4-HYDROXYBENZOYL-COA THIOESTERASE FAMILY MEMBER"/>
    <property type="match status" value="1"/>
</dbReference>
<name>A0A2T1KHT6_9GAMM</name>